<dbReference type="EMBL" id="JAHQCW010000045">
    <property type="protein sequence ID" value="MBU9738936.1"/>
    <property type="molecule type" value="Genomic_DNA"/>
</dbReference>
<dbReference type="InterPro" id="IPR036397">
    <property type="entry name" value="RNaseH_sf"/>
</dbReference>
<feature type="domain" description="RNase H type-1" evidence="12">
    <location>
        <begin position="1"/>
        <end position="147"/>
    </location>
</feature>
<dbReference type="InterPro" id="IPR012337">
    <property type="entry name" value="RNaseH-like_sf"/>
</dbReference>
<dbReference type="Proteomes" id="UP000712157">
    <property type="component" value="Unassembled WGS sequence"/>
</dbReference>
<dbReference type="EC" id="3.1.26.4" evidence="5 11"/>
<comment type="subunit">
    <text evidence="4 11">Monomer.</text>
</comment>
<sequence length="158" mass="17831">MHVDIYTDGSARGNPDGPGGYGTVIHFQDSQGNLHKREYSGGYKKTTNNRMELMAAIVGLEALTKSCTVDLYSDSKYLVDAFNQRWIDGWLKKGWKRSGNEPVKNVDLWKRLLKAMEPHVVRYIWVKGHDGHPENERCDFLATSAADGDNLLDDEVLC</sequence>
<feature type="binding site" evidence="11">
    <location>
        <position position="8"/>
    </location>
    <ligand>
        <name>Mg(2+)</name>
        <dbReference type="ChEBI" id="CHEBI:18420"/>
        <label>1</label>
    </ligand>
</feature>
<dbReference type="PANTHER" id="PTHR10642">
    <property type="entry name" value="RIBONUCLEASE H1"/>
    <property type="match status" value="1"/>
</dbReference>
<evidence type="ECO:0000256" key="5">
    <source>
        <dbReference type="ARBA" id="ARBA00012180"/>
    </source>
</evidence>
<keyword evidence="14" id="KW-1185">Reference proteome</keyword>
<dbReference type="HAMAP" id="MF_00042">
    <property type="entry name" value="RNase_H"/>
    <property type="match status" value="1"/>
</dbReference>
<dbReference type="GO" id="GO:0004523">
    <property type="term" value="F:RNA-DNA hybrid ribonuclease activity"/>
    <property type="evidence" value="ECO:0007669"/>
    <property type="project" value="UniProtKB-UniRule"/>
</dbReference>
<evidence type="ECO:0000256" key="1">
    <source>
        <dbReference type="ARBA" id="ARBA00000077"/>
    </source>
</evidence>
<keyword evidence="6 11" id="KW-0540">Nuclease</keyword>
<dbReference type="Pfam" id="PF00075">
    <property type="entry name" value="RNase_H"/>
    <property type="match status" value="1"/>
</dbReference>
<dbReference type="Gene3D" id="3.30.420.10">
    <property type="entry name" value="Ribonuclease H-like superfamily/Ribonuclease H"/>
    <property type="match status" value="1"/>
</dbReference>
<evidence type="ECO:0000313" key="13">
    <source>
        <dbReference type="EMBL" id="MBU9738936.1"/>
    </source>
</evidence>
<evidence type="ECO:0000256" key="9">
    <source>
        <dbReference type="ARBA" id="ARBA00022801"/>
    </source>
</evidence>
<dbReference type="GO" id="GO:0003676">
    <property type="term" value="F:nucleic acid binding"/>
    <property type="evidence" value="ECO:0007669"/>
    <property type="project" value="InterPro"/>
</dbReference>
<dbReference type="PROSITE" id="PS50879">
    <property type="entry name" value="RNASE_H_1"/>
    <property type="match status" value="1"/>
</dbReference>
<comment type="cofactor">
    <cofactor evidence="11">
        <name>Mg(2+)</name>
        <dbReference type="ChEBI" id="CHEBI:18420"/>
    </cofactor>
    <text evidence="11">Binds 1 Mg(2+) ion per subunit. May bind a second metal ion at a regulatory site, or after substrate binding.</text>
</comment>
<name>A0A949K6Z1_9FIRM</name>
<dbReference type="InterPro" id="IPR022892">
    <property type="entry name" value="RNaseHI"/>
</dbReference>
<comment type="function">
    <text evidence="2 11">Endonuclease that specifically degrades the RNA of RNA-DNA hybrids.</text>
</comment>
<keyword evidence="7 11" id="KW-0479">Metal-binding</keyword>
<dbReference type="SUPFAM" id="SSF53098">
    <property type="entry name" value="Ribonuclease H-like"/>
    <property type="match status" value="1"/>
</dbReference>
<comment type="similarity">
    <text evidence="3 11">Belongs to the RNase H family.</text>
</comment>
<comment type="caution">
    <text evidence="13">The sequence shown here is derived from an EMBL/GenBank/DDBJ whole genome shotgun (WGS) entry which is preliminary data.</text>
</comment>
<dbReference type="FunFam" id="3.30.420.10:FF:000089">
    <property type="entry name" value="Ribonuclease H"/>
    <property type="match status" value="1"/>
</dbReference>
<organism evidence="13 14">
    <name type="scientific">Diplocloster agilis</name>
    <dbReference type="NCBI Taxonomy" id="2850323"/>
    <lineage>
        <taxon>Bacteria</taxon>
        <taxon>Bacillati</taxon>
        <taxon>Bacillota</taxon>
        <taxon>Clostridia</taxon>
        <taxon>Lachnospirales</taxon>
        <taxon>Lachnospiraceae</taxon>
        <taxon>Diplocloster</taxon>
    </lineage>
</organism>
<feature type="binding site" evidence="11">
    <location>
        <position position="139"/>
    </location>
    <ligand>
        <name>Mg(2+)</name>
        <dbReference type="ChEBI" id="CHEBI:18420"/>
        <label>2</label>
    </ligand>
</feature>
<evidence type="ECO:0000256" key="3">
    <source>
        <dbReference type="ARBA" id="ARBA00005300"/>
    </source>
</evidence>
<dbReference type="GO" id="GO:0005737">
    <property type="term" value="C:cytoplasm"/>
    <property type="evidence" value="ECO:0007669"/>
    <property type="project" value="UniProtKB-SubCell"/>
</dbReference>
<dbReference type="GO" id="GO:0000287">
    <property type="term" value="F:magnesium ion binding"/>
    <property type="evidence" value="ECO:0007669"/>
    <property type="project" value="UniProtKB-UniRule"/>
</dbReference>
<evidence type="ECO:0000259" key="12">
    <source>
        <dbReference type="PROSITE" id="PS50879"/>
    </source>
</evidence>
<comment type="subcellular location">
    <subcellularLocation>
        <location evidence="11">Cytoplasm</location>
    </subcellularLocation>
</comment>
<evidence type="ECO:0000256" key="8">
    <source>
        <dbReference type="ARBA" id="ARBA00022759"/>
    </source>
</evidence>
<evidence type="ECO:0000256" key="6">
    <source>
        <dbReference type="ARBA" id="ARBA00022722"/>
    </source>
</evidence>
<keyword evidence="11" id="KW-0963">Cytoplasm</keyword>
<dbReference type="PANTHER" id="PTHR10642:SF26">
    <property type="entry name" value="RIBONUCLEASE H1"/>
    <property type="match status" value="1"/>
</dbReference>
<dbReference type="AlphaFoldDB" id="A0A949K6Z1"/>
<reference evidence="13" key="1">
    <citation type="submission" date="2021-06" db="EMBL/GenBank/DDBJ databases">
        <title>Description of novel taxa of the family Lachnospiraceae.</title>
        <authorList>
            <person name="Chaplin A.V."/>
            <person name="Sokolova S.R."/>
            <person name="Pikina A.P."/>
            <person name="Korzhanova M."/>
            <person name="Belova V."/>
            <person name="Korostin D."/>
            <person name="Efimov B.A."/>
        </authorList>
    </citation>
    <scope>NUCLEOTIDE SEQUENCE</scope>
    <source>
        <strain evidence="13">ASD5720</strain>
    </source>
</reference>
<evidence type="ECO:0000313" key="14">
    <source>
        <dbReference type="Proteomes" id="UP000712157"/>
    </source>
</evidence>
<evidence type="ECO:0000256" key="2">
    <source>
        <dbReference type="ARBA" id="ARBA00004065"/>
    </source>
</evidence>
<feature type="binding site" evidence="11">
    <location>
        <position position="74"/>
    </location>
    <ligand>
        <name>Mg(2+)</name>
        <dbReference type="ChEBI" id="CHEBI:18420"/>
        <label>1</label>
    </ligand>
</feature>
<comment type="catalytic activity">
    <reaction evidence="1 11">
        <text>Endonucleolytic cleavage to 5'-phosphomonoester.</text>
        <dbReference type="EC" id="3.1.26.4"/>
    </reaction>
</comment>
<keyword evidence="10 11" id="KW-0460">Magnesium</keyword>
<keyword evidence="9 11" id="KW-0378">Hydrolase</keyword>
<gene>
    <name evidence="11 13" type="primary">rnhA</name>
    <name evidence="13" type="ORF">KTH89_20580</name>
</gene>
<keyword evidence="8 11" id="KW-0255">Endonuclease</keyword>
<evidence type="ECO:0000256" key="4">
    <source>
        <dbReference type="ARBA" id="ARBA00011245"/>
    </source>
</evidence>
<dbReference type="InterPro" id="IPR050092">
    <property type="entry name" value="RNase_H"/>
</dbReference>
<dbReference type="GO" id="GO:0043137">
    <property type="term" value="P:DNA replication, removal of RNA primer"/>
    <property type="evidence" value="ECO:0007669"/>
    <property type="project" value="TreeGrafter"/>
</dbReference>
<evidence type="ECO:0000256" key="7">
    <source>
        <dbReference type="ARBA" id="ARBA00022723"/>
    </source>
</evidence>
<proteinExistence type="inferred from homology"/>
<evidence type="ECO:0000256" key="11">
    <source>
        <dbReference type="HAMAP-Rule" id="MF_00042"/>
    </source>
</evidence>
<protein>
    <recommendedName>
        <fullName evidence="5 11">Ribonuclease H</fullName>
        <shortName evidence="11">RNase H</shortName>
        <ecNumber evidence="5 11">3.1.26.4</ecNumber>
    </recommendedName>
</protein>
<feature type="binding site" evidence="11">
    <location>
        <position position="8"/>
    </location>
    <ligand>
        <name>Mg(2+)</name>
        <dbReference type="ChEBI" id="CHEBI:18420"/>
        <label>2</label>
    </ligand>
</feature>
<accession>A0A949K6Z1</accession>
<dbReference type="RefSeq" id="WP_158344499.1">
    <property type="nucleotide sequence ID" value="NZ_JAHQCW010000045.1"/>
</dbReference>
<dbReference type="InterPro" id="IPR002156">
    <property type="entry name" value="RNaseH_domain"/>
</dbReference>
<evidence type="ECO:0000256" key="10">
    <source>
        <dbReference type="ARBA" id="ARBA00022842"/>
    </source>
</evidence>
<feature type="binding site" evidence="11">
    <location>
        <position position="52"/>
    </location>
    <ligand>
        <name>Mg(2+)</name>
        <dbReference type="ChEBI" id="CHEBI:18420"/>
        <label>1</label>
    </ligand>
</feature>
<dbReference type="NCBIfam" id="NF001236">
    <property type="entry name" value="PRK00203.1"/>
    <property type="match status" value="1"/>
</dbReference>
<dbReference type="CDD" id="cd09278">
    <property type="entry name" value="RNase_HI_prokaryote_like"/>
    <property type="match status" value="1"/>
</dbReference>